<organism evidence="11 12">
    <name type="scientific">Desulforamulus aquiferis</name>
    <dbReference type="NCBI Taxonomy" id="1397668"/>
    <lineage>
        <taxon>Bacteria</taxon>
        <taxon>Bacillati</taxon>
        <taxon>Bacillota</taxon>
        <taxon>Clostridia</taxon>
        <taxon>Eubacteriales</taxon>
        <taxon>Peptococcaceae</taxon>
        <taxon>Desulforamulus</taxon>
    </lineage>
</organism>
<evidence type="ECO:0000313" key="12">
    <source>
        <dbReference type="Proteomes" id="UP001172911"/>
    </source>
</evidence>
<evidence type="ECO:0000256" key="9">
    <source>
        <dbReference type="ARBA" id="ARBA00046608"/>
    </source>
</evidence>
<dbReference type="InterPro" id="IPR012281">
    <property type="entry name" value="Phospholipid_synth_PlsX-like"/>
</dbReference>
<dbReference type="EMBL" id="JARPTC010000011">
    <property type="protein sequence ID" value="MDO7787172.1"/>
    <property type="molecule type" value="Genomic_DNA"/>
</dbReference>
<gene>
    <name evidence="10 11" type="primary">plsX</name>
    <name evidence="11" type="ORF">P6N53_08070</name>
</gene>
<comment type="similarity">
    <text evidence="10">Belongs to the PlsX family.</text>
</comment>
<evidence type="ECO:0000256" key="3">
    <source>
        <dbReference type="ARBA" id="ARBA00022516"/>
    </source>
</evidence>
<comment type="pathway">
    <text evidence="10">Lipid metabolism; phospholipid metabolism.</text>
</comment>
<keyword evidence="7 10" id="KW-1208">Phospholipid metabolism</keyword>
<reference evidence="11" key="1">
    <citation type="journal article" date="2023" name="J. Hazard. Mater.">
        <title>Anaerobic biodegradation of pyrene and benzo[a]pyrene by a new sulfate-reducing Desulforamulus aquiferis strain DSA.</title>
        <authorList>
            <person name="Zhang Z."/>
            <person name="Sun J."/>
            <person name="Gong X."/>
            <person name="Wang C."/>
            <person name="Wang H."/>
        </authorList>
    </citation>
    <scope>NUCLEOTIDE SEQUENCE</scope>
    <source>
        <strain evidence="11">DSA</strain>
    </source>
</reference>
<dbReference type="PANTHER" id="PTHR30100">
    <property type="entry name" value="FATTY ACID/PHOSPHOLIPID SYNTHESIS PROTEIN PLSX"/>
    <property type="match status" value="1"/>
</dbReference>
<comment type="subunit">
    <text evidence="9 10">Homodimer. Probably interacts with PlsY.</text>
</comment>
<keyword evidence="11" id="KW-0012">Acyltransferase</keyword>
<dbReference type="HAMAP" id="MF_00019">
    <property type="entry name" value="PlsX"/>
    <property type="match status" value="1"/>
</dbReference>
<dbReference type="GO" id="GO:0005737">
    <property type="term" value="C:cytoplasm"/>
    <property type="evidence" value="ECO:0007669"/>
    <property type="project" value="UniProtKB-SubCell"/>
</dbReference>
<dbReference type="PANTHER" id="PTHR30100:SF1">
    <property type="entry name" value="PHOSPHATE ACYLTRANSFERASE"/>
    <property type="match status" value="1"/>
</dbReference>
<evidence type="ECO:0000256" key="4">
    <source>
        <dbReference type="ARBA" id="ARBA00022679"/>
    </source>
</evidence>
<dbReference type="NCBIfam" id="TIGR00182">
    <property type="entry name" value="plsX"/>
    <property type="match status" value="1"/>
</dbReference>
<dbReference type="Pfam" id="PF02504">
    <property type="entry name" value="FA_synthesis"/>
    <property type="match status" value="1"/>
</dbReference>
<dbReference type="RefSeq" id="WP_304542316.1">
    <property type="nucleotide sequence ID" value="NZ_JARPTC010000011.1"/>
</dbReference>
<keyword evidence="12" id="KW-1185">Reference proteome</keyword>
<sequence>MKIAVDAMGGDHAPMEIVRGARDAAQELGVSIILVGDQDRIVKELDGDDAGGLISIVHASEVVGMGEHPVSAIRKKKNSSIVVATQLVKEGVAQAVVSAGSTGAQMASSLFILGRIAGVDRPAISTLMPSAKGVVVLLDVGANVDCKPQHLMQFAVMGSLYAEKVLGLPNPRVGLLNIGSEETKGNELTLTTHKLLKDAKLNFIGNVEGRDLFLAGSDVAVCDGFVGNVVLKAAEGFAIGLLGMFQQELGRLEDVIGRERCMHIMSGFKRRMDYAEYGGAPLLGVNGVSVICHGSSRARAIKNAIRVAKETVEQGLVPAIKESLENDVVKGVDE</sequence>
<keyword evidence="2 10" id="KW-0963">Cytoplasm</keyword>
<dbReference type="EC" id="2.3.1.274" evidence="8 10"/>
<evidence type="ECO:0000256" key="2">
    <source>
        <dbReference type="ARBA" id="ARBA00022490"/>
    </source>
</evidence>
<reference evidence="11" key="2">
    <citation type="submission" date="2023-03" db="EMBL/GenBank/DDBJ databases">
        <authorList>
            <person name="Zhang Z."/>
        </authorList>
    </citation>
    <scope>NUCLEOTIDE SEQUENCE</scope>
    <source>
        <strain evidence="11">DSA</strain>
    </source>
</reference>
<dbReference type="GO" id="GO:0043811">
    <property type="term" value="F:phosphate:acyl-[acyl carrier protein] acyltransferase activity"/>
    <property type="evidence" value="ECO:0007669"/>
    <property type="project" value="UniProtKB-UniRule"/>
</dbReference>
<dbReference type="Gene3D" id="3.40.718.10">
    <property type="entry name" value="Isopropylmalate Dehydrogenase"/>
    <property type="match status" value="1"/>
</dbReference>
<name>A0AAW7ZBV8_9FIRM</name>
<proteinExistence type="inferred from homology"/>
<keyword evidence="4 10" id="KW-0808">Transferase</keyword>
<dbReference type="InterPro" id="IPR003664">
    <property type="entry name" value="FA_synthesis"/>
</dbReference>
<dbReference type="PIRSF" id="PIRSF002465">
    <property type="entry name" value="Phsphlp_syn_PlsX"/>
    <property type="match status" value="1"/>
</dbReference>
<comment type="function">
    <text evidence="10">Catalyzes the reversible formation of acyl-phosphate (acyl-PO(4)) from acyl-[acyl-carrier-protein] (acyl-ACP). This enzyme utilizes acyl-ACP as fatty acyl donor, but not acyl-CoA.</text>
</comment>
<dbReference type="GO" id="GO:0006633">
    <property type="term" value="P:fatty acid biosynthetic process"/>
    <property type="evidence" value="ECO:0007669"/>
    <property type="project" value="UniProtKB-UniRule"/>
</dbReference>
<keyword evidence="5 10" id="KW-0443">Lipid metabolism</keyword>
<keyword evidence="6 10" id="KW-0594">Phospholipid biosynthesis</keyword>
<evidence type="ECO:0000256" key="7">
    <source>
        <dbReference type="ARBA" id="ARBA00023264"/>
    </source>
</evidence>
<evidence type="ECO:0000313" key="11">
    <source>
        <dbReference type="EMBL" id="MDO7787172.1"/>
    </source>
</evidence>
<evidence type="ECO:0000256" key="5">
    <source>
        <dbReference type="ARBA" id="ARBA00023098"/>
    </source>
</evidence>
<dbReference type="Proteomes" id="UP001172911">
    <property type="component" value="Unassembled WGS sequence"/>
</dbReference>
<keyword evidence="3 10" id="KW-0444">Lipid biosynthesis</keyword>
<evidence type="ECO:0000256" key="1">
    <source>
        <dbReference type="ARBA" id="ARBA00001232"/>
    </source>
</evidence>
<evidence type="ECO:0000256" key="8">
    <source>
        <dbReference type="ARBA" id="ARBA00024069"/>
    </source>
</evidence>
<evidence type="ECO:0000256" key="10">
    <source>
        <dbReference type="HAMAP-Rule" id="MF_00019"/>
    </source>
</evidence>
<dbReference type="AlphaFoldDB" id="A0AAW7ZBV8"/>
<evidence type="ECO:0000256" key="6">
    <source>
        <dbReference type="ARBA" id="ARBA00023209"/>
    </source>
</evidence>
<protein>
    <recommendedName>
        <fullName evidence="8 10">Phosphate acyltransferase</fullName>
        <ecNumber evidence="8 10">2.3.1.274</ecNumber>
    </recommendedName>
    <alternativeName>
        <fullName evidence="10">Acyl-ACP phosphotransacylase</fullName>
    </alternativeName>
    <alternativeName>
        <fullName evidence="10">Acyl-[acyl-carrier-protein]--phosphate acyltransferase</fullName>
    </alternativeName>
    <alternativeName>
        <fullName evidence="10">Phosphate-acyl-ACP acyltransferase</fullName>
    </alternativeName>
</protein>
<comment type="catalytic activity">
    <reaction evidence="1 10">
        <text>a fatty acyl-[ACP] + phosphate = an acyl phosphate + holo-[ACP]</text>
        <dbReference type="Rhea" id="RHEA:42292"/>
        <dbReference type="Rhea" id="RHEA-COMP:9685"/>
        <dbReference type="Rhea" id="RHEA-COMP:14125"/>
        <dbReference type="ChEBI" id="CHEBI:43474"/>
        <dbReference type="ChEBI" id="CHEBI:59918"/>
        <dbReference type="ChEBI" id="CHEBI:64479"/>
        <dbReference type="ChEBI" id="CHEBI:138651"/>
        <dbReference type="EC" id="2.3.1.274"/>
    </reaction>
</comment>
<dbReference type="SUPFAM" id="SSF53659">
    <property type="entry name" value="Isocitrate/Isopropylmalate dehydrogenase-like"/>
    <property type="match status" value="1"/>
</dbReference>
<comment type="caution">
    <text evidence="11">The sequence shown here is derived from an EMBL/GenBank/DDBJ whole genome shotgun (WGS) entry which is preliminary data.</text>
</comment>
<comment type="subcellular location">
    <subcellularLocation>
        <location evidence="10">Cytoplasm</location>
    </subcellularLocation>
    <text evidence="10">Associated with the membrane possibly through PlsY.</text>
</comment>
<dbReference type="GO" id="GO:0008654">
    <property type="term" value="P:phospholipid biosynthetic process"/>
    <property type="evidence" value="ECO:0007669"/>
    <property type="project" value="UniProtKB-KW"/>
</dbReference>
<accession>A0AAW7ZBV8</accession>